<dbReference type="PROSITE" id="PS00885">
    <property type="entry name" value="EPSP_SYNTHASE_2"/>
    <property type="match status" value="1"/>
</dbReference>
<dbReference type="PIRSF" id="PIRSF000505">
    <property type="entry name" value="EPSPS"/>
    <property type="match status" value="1"/>
</dbReference>
<feature type="binding site" evidence="8">
    <location>
        <position position="22"/>
    </location>
    <ligand>
        <name>3-phosphoshikimate</name>
        <dbReference type="ChEBI" id="CHEBI:145989"/>
    </ligand>
</feature>
<feature type="binding site" evidence="8">
    <location>
        <position position="165"/>
    </location>
    <ligand>
        <name>3-phosphoshikimate</name>
        <dbReference type="ChEBI" id="CHEBI:145989"/>
    </ligand>
</feature>
<dbReference type="AlphaFoldDB" id="A0A7C6EGJ4"/>
<dbReference type="Gene3D" id="3.65.10.10">
    <property type="entry name" value="Enolpyruvate transferase domain"/>
    <property type="match status" value="2"/>
</dbReference>
<dbReference type="PANTHER" id="PTHR21090:SF5">
    <property type="entry name" value="PENTAFUNCTIONAL AROM POLYPEPTIDE"/>
    <property type="match status" value="1"/>
</dbReference>
<feature type="binding site" evidence="8">
    <location>
        <position position="26"/>
    </location>
    <ligand>
        <name>3-phosphoshikimate</name>
        <dbReference type="ChEBI" id="CHEBI:145989"/>
    </ligand>
</feature>
<comment type="similarity">
    <text evidence="2 8">Belongs to the EPSP synthase family.</text>
</comment>
<evidence type="ECO:0000256" key="3">
    <source>
        <dbReference type="ARBA" id="ARBA00022490"/>
    </source>
</evidence>
<dbReference type="InterPro" id="IPR036968">
    <property type="entry name" value="Enolpyruvate_Tfrase_sf"/>
</dbReference>
<dbReference type="SUPFAM" id="SSF55205">
    <property type="entry name" value="EPT/RTPC-like"/>
    <property type="match status" value="1"/>
</dbReference>
<feature type="binding site" evidence="8">
    <location>
        <position position="93"/>
    </location>
    <ligand>
        <name>phosphoenolpyruvate</name>
        <dbReference type="ChEBI" id="CHEBI:58702"/>
    </ligand>
</feature>
<comment type="subcellular location">
    <subcellularLocation>
        <location evidence="8">Cytoplasm</location>
    </subcellularLocation>
</comment>
<dbReference type="PROSITE" id="PS00104">
    <property type="entry name" value="EPSP_SYNTHASE_1"/>
    <property type="match status" value="1"/>
</dbReference>
<evidence type="ECO:0000256" key="1">
    <source>
        <dbReference type="ARBA" id="ARBA00004811"/>
    </source>
</evidence>
<comment type="function">
    <text evidence="8">Catalyzes the transfer of the enolpyruvyl moiety of phosphoenolpyruvate (PEP) to the 5-hydroxyl of shikimate-3-phosphate (S3P) to produce enolpyruvyl shikimate-3-phosphate and inorganic phosphate.</text>
</comment>
<evidence type="ECO:0000259" key="9">
    <source>
        <dbReference type="Pfam" id="PF00275"/>
    </source>
</evidence>
<dbReference type="PANTHER" id="PTHR21090">
    <property type="entry name" value="AROM/DEHYDROQUINATE SYNTHASE"/>
    <property type="match status" value="1"/>
</dbReference>
<comment type="caution">
    <text evidence="10">The sequence shown here is derived from an EMBL/GenBank/DDBJ whole genome shotgun (WGS) entry which is preliminary data.</text>
</comment>
<evidence type="ECO:0000256" key="2">
    <source>
        <dbReference type="ARBA" id="ARBA00009948"/>
    </source>
</evidence>
<gene>
    <name evidence="8 10" type="primary">aroA</name>
    <name evidence="10" type="ORF">ENV70_03455</name>
</gene>
<feature type="binding site" evidence="8">
    <location>
        <position position="339"/>
    </location>
    <ligand>
        <name>3-phosphoshikimate</name>
        <dbReference type="ChEBI" id="CHEBI:145989"/>
    </ligand>
</feature>
<dbReference type="GO" id="GO:0003866">
    <property type="term" value="F:3-phosphoshikimate 1-carboxyvinyltransferase activity"/>
    <property type="evidence" value="ECO:0007669"/>
    <property type="project" value="UniProtKB-UniRule"/>
</dbReference>
<sequence length="437" mass="47977">MNLIVNSCNKISGKISVGGDKSITHRSLILGAIANGKTEIINYSHAEDCLSTIKCLRAMGVEINVEKNKIIIAGRGLKGLKEPEDVLDCGNSGTTMRILAGLVSGQNFYSVLTGDDSLRKRPMRRIIEPLKLMGARIESRRDNFAPLGISGNRLKGIEYKMPVASAQVKSSLMIAGLYADSETIIIEPIRSRDHTERLFKFFGIKFKRKNNKITVLPAKGFSGKIIKIPNDISSAAFFLILGILTADKLTLKDTGINPLRIGIIQVLKDAGSKITLENQRNFCNEPIADIVVKKKKPEPFIISGTLIPKLIDEIPVLAVLATQLEGRSIIKDAKELRVKETDRIKAIVTELKKFGANIKEIEDGLIIDGPTELIGTVCDSYKDHRIAMALTIAGLIAKGRTIIKDIDCISISFPDFVNTLKEVCGEGYLQLDDTFFN</sequence>
<dbReference type="Pfam" id="PF00275">
    <property type="entry name" value="EPSP_synthase"/>
    <property type="match status" value="1"/>
</dbReference>
<comment type="subunit">
    <text evidence="8">Monomer.</text>
</comment>
<dbReference type="InterPro" id="IPR006264">
    <property type="entry name" value="EPSP_synthase"/>
</dbReference>
<dbReference type="EC" id="2.5.1.19" evidence="8"/>
<evidence type="ECO:0000256" key="6">
    <source>
        <dbReference type="ARBA" id="ARBA00023141"/>
    </source>
</evidence>
<feature type="binding site" evidence="8">
    <location>
        <position position="21"/>
    </location>
    <ligand>
        <name>3-phosphoshikimate</name>
        <dbReference type="ChEBI" id="CHEBI:145989"/>
    </ligand>
</feature>
<accession>A0A7C6EGJ4</accession>
<keyword evidence="4 8" id="KW-0028">Amino-acid biosynthesis</keyword>
<dbReference type="HAMAP" id="MF_00210">
    <property type="entry name" value="EPSP_synth"/>
    <property type="match status" value="1"/>
</dbReference>
<keyword evidence="6 8" id="KW-0057">Aromatic amino acid biosynthesis</keyword>
<evidence type="ECO:0000256" key="4">
    <source>
        <dbReference type="ARBA" id="ARBA00022605"/>
    </source>
</evidence>
<dbReference type="GO" id="GO:0009073">
    <property type="term" value="P:aromatic amino acid family biosynthetic process"/>
    <property type="evidence" value="ECO:0007669"/>
    <property type="project" value="UniProtKB-KW"/>
</dbReference>
<dbReference type="InterPro" id="IPR013792">
    <property type="entry name" value="RNA3'P_cycl/enolpyr_Trfase_a/b"/>
</dbReference>
<feature type="binding site" evidence="8">
    <location>
        <position position="343"/>
    </location>
    <ligand>
        <name>phosphoenolpyruvate</name>
        <dbReference type="ChEBI" id="CHEBI:58702"/>
    </ligand>
</feature>
<protein>
    <recommendedName>
        <fullName evidence="8">3-phosphoshikimate 1-carboxyvinyltransferase</fullName>
        <ecNumber evidence="8">2.5.1.19</ecNumber>
    </recommendedName>
    <alternativeName>
        <fullName evidence="8">5-enolpyruvylshikimate-3-phosphate synthase</fullName>
        <shortName evidence="8">EPSP synthase</shortName>
        <shortName evidence="8">EPSPS</shortName>
    </alternativeName>
</protein>
<proteinExistence type="inferred from homology"/>
<feature type="binding site" evidence="8">
    <location>
        <position position="121"/>
    </location>
    <ligand>
        <name>phosphoenolpyruvate</name>
        <dbReference type="ChEBI" id="CHEBI:58702"/>
    </ligand>
</feature>
<dbReference type="InterPro" id="IPR001986">
    <property type="entry name" value="Enolpyruvate_Tfrase_dom"/>
</dbReference>
<dbReference type="GO" id="GO:0009423">
    <property type="term" value="P:chorismate biosynthetic process"/>
    <property type="evidence" value="ECO:0007669"/>
    <property type="project" value="UniProtKB-UniRule"/>
</dbReference>
<evidence type="ECO:0000256" key="8">
    <source>
        <dbReference type="HAMAP-Rule" id="MF_00210"/>
    </source>
</evidence>
<evidence type="ECO:0000256" key="7">
    <source>
        <dbReference type="ARBA" id="ARBA00044633"/>
    </source>
</evidence>
<feature type="active site" description="Proton acceptor" evidence="8">
    <location>
        <position position="312"/>
    </location>
</feature>
<keyword evidence="3 8" id="KW-0963">Cytoplasm</keyword>
<feature type="binding site" evidence="8">
    <location>
        <position position="167"/>
    </location>
    <ligand>
        <name>3-phosphoshikimate</name>
        <dbReference type="ChEBI" id="CHEBI:145989"/>
    </ligand>
</feature>
<feature type="binding site" evidence="8">
    <location>
        <position position="21"/>
    </location>
    <ligand>
        <name>phosphoenolpyruvate</name>
        <dbReference type="ChEBI" id="CHEBI:58702"/>
    </ligand>
</feature>
<comment type="catalytic activity">
    <reaction evidence="7">
        <text>3-phosphoshikimate + phosphoenolpyruvate = 5-O-(1-carboxyvinyl)-3-phosphoshikimate + phosphate</text>
        <dbReference type="Rhea" id="RHEA:21256"/>
        <dbReference type="ChEBI" id="CHEBI:43474"/>
        <dbReference type="ChEBI" id="CHEBI:57701"/>
        <dbReference type="ChEBI" id="CHEBI:58702"/>
        <dbReference type="ChEBI" id="CHEBI:145989"/>
        <dbReference type="EC" id="2.5.1.19"/>
    </reaction>
    <physiologicalReaction direction="left-to-right" evidence="7">
        <dbReference type="Rhea" id="RHEA:21257"/>
    </physiologicalReaction>
</comment>
<feature type="binding site" evidence="8">
    <location>
        <position position="167"/>
    </location>
    <ligand>
        <name>phosphoenolpyruvate</name>
        <dbReference type="ChEBI" id="CHEBI:58702"/>
    </ligand>
</feature>
<keyword evidence="5 8" id="KW-0808">Transferase</keyword>
<comment type="caution">
    <text evidence="8">Lacks conserved residue(s) required for the propagation of feature annotation.</text>
</comment>
<dbReference type="NCBIfam" id="TIGR01356">
    <property type="entry name" value="aroA"/>
    <property type="match status" value="1"/>
</dbReference>
<comment type="pathway">
    <text evidence="1 8">Metabolic intermediate biosynthesis; chorismate biosynthesis; chorismate from D-erythrose 4-phosphate and phosphoenolpyruvate: step 6/7.</text>
</comment>
<dbReference type="UniPathway" id="UPA00053">
    <property type="reaction ID" value="UER00089"/>
</dbReference>
<dbReference type="FunFam" id="3.65.10.10:FF:000005">
    <property type="entry name" value="3-phosphoshikimate 1-carboxyvinyltransferase"/>
    <property type="match status" value="1"/>
</dbReference>
<feature type="domain" description="Enolpyruvate transferase" evidence="9">
    <location>
        <begin position="8"/>
        <end position="420"/>
    </location>
</feature>
<dbReference type="GO" id="GO:0005737">
    <property type="term" value="C:cytoplasm"/>
    <property type="evidence" value="ECO:0007669"/>
    <property type="project" value="UniProtKB-SubCell"/>
</dbReference>
<dbReference type="CDD" id="cd01556">
    <property type="entry name" value="EPSP_synthase"/>
    <property type="match status" value="1"/>
</dbReference>
<feature type="binding site" evidence="8">
    <location>
        <position position="312"/>
    </location>
    <ligand>
        <name>3-phosphoshikimate</name>
        <dbReference type="ChEBI" id="CHEBI:145989"/>
    </ligand>
</feature>
<evidence type="ECO:0000313" key="10">
    <source>
        <dbReference type="EMBL" id="HHS62660.1"/>
    </source>
</evidence>
<dbReference type="GO" id="GO:0008652">
    <property type="term" value="P:amino acid biosynthetic process"/>
    <property type="evidence" value="ECO:0007669"/>
    <property type="project" value="UniProtKB-KW"/>
</dbReference>
<dbReference type="InterPro" id="IPR023193">
    <property type="entry name" value="EPSP_synthase_CS"/>
</dbReference>
<reference evidence="10" key="1">
    <citation type="journal article" date="2020" name="mSystems">
        <title>Genome- and Community-Level Interaction Insights into Carbon Utilization and Element Cycling Functions of Hydrothermarchaeota in Hydrothermal Sediment.</title>
        <authorList>
            <person name="Zhou Z."/>
            <person name="Liu Y."/>
            <person name="Xu W."/>
            <person name="Pan J."/>
            <person name="Luo Z.H."/>
            <person name="Li M."/>
        </authorList>
    </citation>
    <scope>NUCLEOTIDE SEQUENCE [LARGE SCALE GENOMIC DNA]</scope>
    <source>
        <strain evidence="10">SpSt-783</strain>
    </source>
</reference>
<organism evidence="10">
    <name type="scientific">candidate division WOR-3 bacterium</name>
    <dbReference type="NCBI Taxonomy" id="2052148"/>
    <lineage>
        <taxon>Bacteria</taxon>
        <taxon>Bacteria division WOR-3</taxon>
    </lineage>
</organism>
<evidence type="ECO:0000256" key="5">
    <source>
        <dbReference type="ARBA" id="ARBA00022679"/>
    </source>
</evidence>
<dbReference type="EMBL" id="DTHJ01000071">
    <property type="protein sequence ID" value="HHS62660.1"/>
    <property type="molecule type" value="Genomic_DNA"/>
</dbReference>
<feature type="binding site" evidence="8">
    <location>
        <position position="385"/>
    </location>
    <ligand>
        <name>phosphoenolpyruvate</name>
        <dbReference type="ChEBI" id="CHEBI:58702"/>
    </ligand>
</feature>
<name>A0A7C6EGJ4_UNCW3</name>